<dbReference type="InterPro" id="IPR038716">
    <property type="entry name" value="P1/P2_N_sf"/>
</dbReference>
<dbReference type="Pfam" id="PF00428">
    <property type="entry name" value="Ribosomal_60s"/>
    <property type="match status" value="2"/>
</dbReference>
<evidence type="ECO:0000256" key="4">
    <source>
        <dbReference type="ARBA" id="ARBA00022980"/>
    </source>
</evidence>
<comment type="subunit">
    <text evidence="3">P1 and P2 exist as dimers at the large ribosomal subunit.</text>
</comment>
<keyword evidence="5" id="KW-0687">Ribonucleoprotein</keyword>
<keyword evidence="4" id="KW-0689">Ribosomal protein</keyword>
<dbReference type="GO" id="GO:0003735">
    <property type="term" value="F:structural constituent of ribosome"/>
    <property type="evidence" value="ECO:0007669"/>
    <property type="project" value="InterPro"/>
</dbReference>
<dbReference type="InterPro" id="IPR027534">
    <property type="entry name" value="Ribosomal_P1/P2"/>
</dbReference>
<evidence type="ECO:0000256" key="3">
    <source>
        <dbReference type="ARBA" id="ARBA00011266"/>
    </source>
</evidence>
<protein>
    <recommendedName>
        <fullName evidence="9">60S acidic ribosomal protein P2</fullName>
    </recommendedName>
</protein>
<dbReference type="OrthoDB" id="1227494at2759"/>
<name>A0A9J5Y2F4_SOLCO</name>
<dbReference type="GO" id="GO:0022625">
    <property type="term" value="C:cytosolic large ribosomal subunit"/>
    <property type="evidence" value="ECO:0007669"/>
    <property type="project" value="InterPro"/>
</dbReference>
<dbReference type="InterPro" id="IPR044076">
    <property type="entry name" value="Ribosomal_P2"/>
</dbReference>
<dbReference type="PANTHER" id="PTHR21141">
    <property type="entry name" value="60S ACIDIC RIBOSOMAL PROTEIN FAMILY MEMBER"/>
    <property type="match status" value="1"/>
</dbReference>
<dbReference type="AlphaFoldDB" id="A0A9J5Y2F4"/>
<comment type="similarity">
    <text evidence="2">Belongs to the eukaryotic ribosomal protein P1/P2 family.</text>
</comment>
<feature type="region of interest" description="Disordered" evidence="6">
    <location>
        <begin position="207"/>
        <end position="228"/>
    </location>
</feature>
<dbReference type="PANTHER" id="PTHR21141:SF88">
    <property type="entry name" value="60S ACIDIC RIBOSOMAL PROTEIN P2B-LIKE"/>
    <property type="match status" value="1"/>
</dbReference>
<evidence type="ECO:0000256" key="2">
    <source>
        <dbReference type="ARBA" id="ARBA00005436"/>
    </source>
</evidence>
<dbReference type="CDD" id="cd05833">
    <property type="entry name" value="Ribosomal_P2"/>
    <property type="match status" value="2"/>
</dbReference>
<dbReference type="EMBL" id="JACXVP010000007">
    <property type="protein sequence ID" value="KAG5594114.1"/>
    <property type="molecule type" value="Genomic_DNA"/>
</dbReference>
<evidence type="ECO:0000256" key="6">
    <source>
        <dbReference type="SAM" id="MobiDB-lite"/>
    </source>
</evidence>
<dbReference type="FunFam" id="1.10.10.1410:FF:000002">
    <property type="entry name" value="60S acidic ribosomal protein P2"/>
    <property type="match status" value="2"/>
</dbReference>
<evidence type="ECO:0000313" key="7">
    <source>
        <dbReference type="EMBL" id="KAG5594114.1"/>
    </source>
</evidence>
<dbReference type="GO" id="GO:0002182">
    <property type="term" value="P:cytoplasmic translational elongation"/>
    <property type="evidence" value="ECO:0007669"/>
    <property type="project" value="InterPro"/>
</dbReference>
<evidence type="ECO:0000256" key="1">
    <source>
        <dbReference type="ARBA" id="ARBA00003362"/>
    </source>
</evidence>
<proteinExistence type="inferred from homology"/>
<comment type="function">
    <text evidence="1">Plays an important role in the elongation step of protein synthesis.</text>
</comment>
<organism evidence="7 8">
    <name type="scientific">Solanum commersonii</name>
    <name type="common">Commerson's wild potato</name>
    <name type="synonym">Commerson's nightshade</name>
    <dbReference type="NCBI Taxonomy" id="4109"/>
    <lineage>
        <taxon>Eukaryota</taxon>
        <taxon>Viridiplantae</taxon>
        <taxon>Streptophyta</taxon>
        <taxon>Embryophyta</taxon>
        <taxon>Tracheophyta</taxon>
        <taxon>Spermatophyta</taxon>
        <taxon>Magnoliopsida</taxon>
        <taxon>eudicotyledons</taxon>
        <taxon>Gunneridae</taxon>
        <taxon>Pentapetalae</taxon>
        <taxon>asterids</taxon>
        <taxon>lamiids</taxon>
        <taxon>Solanales</taxon>
        <taxon>Solanaceae</taxon>
        <taxon>Solanoideae</taxon>
        <taxon>Solaneae</taxon>
        <taxon>Solanum</taxon>
    </lineage>
</organism>
<evidence type="ECO:0008006" key="9">
    <source>
        <dbReference type="Google" id="ProtNLM"/>
    </source>
</evidence>
<comment type="caution">
    <text evidence="7">The sequence shown here is derived from an EMBL/GenBank/DDBJ whole genome shotgun (WGS) entry which is preliminary data.</text>
</comment>
<reference evidence="7 8" key="1">
    <citation type="submission" date="2020-09" db="EMBL/GenBank/DDBJ databases">
        <title>De no assembly of potato wild relative species, Solanum commersonii.</title>
        <authorList>
            <person name="Cho K."/>
        </authorList>
    </citation>
    <scope>NUCLEOTIDE SEQUENCE [LARGE SCALE GENOMIC DNA]</scope>
    <source>
        <strain evidence="7">LZ3.2</strain>
        <tissue evidence="7">Leaf</tissue>
    </source>
</reference>
<dbReference type="Proteomes" id="UP000824120">
    <property type="component" value="Chromosome 7"/>
</dbReference>
<evidence type="ECO:0000313" key="8">
    <source>
        <dbReference type="Proteomes" id="UP000824120"/>
    </source>
</evidence>
<keyword evidence="8" id="KW-1185">Reference proteome</keyword>
<gene>
    <name evidence="7" type="ORF">H5410_035346</name>
</gene>
<dbReference type="HAMAP" id="MF_01478">
    <property type="entry name" value="Ribosomal_L12_arch"/>
    <property type="match status" value="1"/>
</dbReference>
<dbReference type="Gene3D" id="1.10.10.1410">
    <property type="match status" value="2"/>
</dbReference>
<accession>A0A9J5Y2F4</accession>
<evidence type="ECO:0000256" key="5">
    <source>
        <dbReference type="ARBA" id="ARBA00023274"/>
    </source>
</evidence>
<sequence length="228" mass="24829">MKVIAAYLLAQLGGNSNPSANDLKKILNSVGAEIDDVKIELLLSQVEGKDINELIAGGKQRLASTTCMSFGCTNNNNNNASVSEQVIDVVEEKKEEKKVEKVEESDEEDFNFNIMKVIAAYLLAQLGGNSNPSSNDLKKILNSVGAEIDDMKIELLLSQVEGKDINELIAAGKQRLASTTCMSFGCTNNNNASVGGQVVDVVEEKKEEKKVEKVEESDEEDFNFSLFD</sequence>